<gene>
    <name evidence="1" type="ORF">PAXRUDRAFT_152961</name>
</gene>
<accession>A0A0D0DTY8</accession>
<proteinExistence type="predicted"/>
<feature type="non-terminal residue" evidence="1">
    <location>
        <position position="1"/>
    </location>
</feature>
<dbReference type="EMBL" id="KN825581">
    <property type="protein sequence ID" value="KIK84155.1"/>
    <property type="molecule type" value="Genomic_DNA"/>
</dbReference>
<reference evidence="2" key="2">
    <citation type="submission" date="2015-01" db="EMBL/GenBank/DDBJ databases">
        <title>Evolutionary Origins and Diversification of the Mycorrhizal Mutualists.</title>
        <authorList>
            <consortium name="DOE Joint Genome Institute"/>
            <consortium name="Mycorrhizal Genomics Consortium"/>
            <person name="Kohler A."/>
            <person name="Kuo A."/>
            <person name="Nagy L.G."/>
            <person name="Floudas D."/>
            <person name="Copeland A."/>
            <person name="Barry K.W."/>
            <person name="Cichocki N."/>
            <person name="Veneault-Fourrey C."/>
            <person name="LaButti K."/>
            <person name="Lindquist E.A."/>
            <person name="Lipzen A."/>
            <person name="Lundell T."/>
            <person name="Morin E."/>
            <person name="Murat C."/>
            <person name="Riley R."/>
            <person name="Ohm R."/>
            <person name="Sun H."/>
            <person name="Tunlid A."/>
            <person name="Henrissat B."/>
            <person name="Grigoriev I.V."/>
            <person name="Hibbett D.S."/>
            <person name="Martin F."/>
        </authorList>
    </citation>
    <scope>NUCLEOTIDE SEQUENCE [LARGE SCALE GENOMIC DNA]</scope>
    <source>
        <strain evidence="2">Ve08.2h10</strain>
    </source>
</reference>
<dbReference type="AlphaFoldDB" id="A0A0D0DTY8"/>
<reference evidence="1 2" key="1">
    <citation type="submission" date="2014-04" db="EMBL/GenBank/DDBJ databases">
        <authorList>
            <consortium name="DOE Joint Genome Institute"/>
            <person name="Kuo A."/>
            <person name="Kohler A."/>
            <person name="Jargeat P."/>
            <person name="Nagy L.G."/>
            <person name="Floudas D."/>
            <person name="Copeland A."/>
            <person name="Barry K.W."/>
            <person name="Cichocki N."/>
            <person name="Veneault-Fourrey C."/>
            <person name="LaButti K."/>
            <person name="Lindquist E.A."/>
            <person name="Lipzen A."/>
            <person name="Lundell T."/>
            <person name="Morin E."/>
            <person name="Murat C."/>
            <person name="Sun H."/>
            <person name="Tunlid A."/>
            <person name="Henrissat B."/>
            <person name="Grigoriev I.V."/>
            <person name="Hibbett D.S."/>
            <person name="Martin F."/>
            <person name="Nordberg H.P."/>
            <person name="Cantor M.N."/>
            <person name="Hua S.X."/>
        </authorList>
    </citation>
    <scope>NUCLEOTIDE SEQUENCE [LARGE SCALE GENOMIC DNA]</scope>
    <source>
        <strain evidence="1 2">Ve08.2h10</strain>
    </source>
</reference>
<organism evidence="1 2">
    <name type="scientific">Paxillus rubicundulus Ve08.2h10</name>
    <dbReference type="NCBI Taxonomy" id="930991"/>
    <lineage>
        <taxon>Eukaryota</taxon>
        <taxon>Fungi</taxon>
        <taxon>Dikarya</taxon>
        <taxon>Basidiomycota</taxon>
        <taxon>Agaricomycotina</taxon>
        <taxon>Agaricomycetes</taxon>
        <taxon>Agaricomycetidae</taxon>
        <taxon>Boletales</taxon>
        <taxon>Paxilineae</taxon>
        <taxon>Paxillaceae</taxon>
        <taxon>Paxillus</taxon>
    </lineage>
</organism>
<name>A0A0D0DTY8_9AGAM</name>
<evidence type="ECO:0000313" key="2">
    <source>
        <dbReference type="Proteomes" id="UP000054538"/>
    </source>
</evidence>
<dbReference type="Proteomes" id="UP000054538">
    <property type="component" value="Unassembled WGS sequence"/>
</dbReference>
<dbReference type="InParanoid" id="A0A0D0DTY8"/>
<keyword evidence="2" id="KW-1185">Reference proteome</keyword>
<dbReference type="OrthoDB" id="2661839at2759"/>
<evidence type="ECO:0000313" key="1">
    <source>
        <dbReference type="EMBL" id="KIK84155.1"/>
    </source>
</evidence>
<dbReference type="HOGENOM" id="CLU_159699_0_0_1"/>
<sequence>SANGLFSPITTIRPPGQPVKNIPWTAFIFKASDWKHANDMCSIILDANNIQHIFSHKDQAMLWHVIPAFEELQTSWEAKLNVPCYMLYKDAIQQGLTNIGKYYNKFDDKPVYVLALGESTYAN</sequence>
<protein>
    <submittedName>
        <fullName evidence="1">Uncharacterized protein</fullName>
    </submittedName>
</protein>